<name>A0A0A2C5L5_PROMR</name>
<dbReference type="AlphaFoldDB" id="A0A0A2C5L5"/>
<evidence type="ECO:0000313" key="3">
    <source>
        <dbReference type="Proteomes" id="UP000030392"/>
    </source>
</evidence>
<organism evidence="2 3">
    <name type="scientific">Prochlorococcus marinus str. PAC1</name>
    <dbReference type="NCBI Taxonomy" id="59924"/>
    <lineage>
        <taxon>Bacteria</taxon>
        <taxon>Bacillati</taxon>
        <taxon>Cyanobacteriota</taxon>
        <taxon>Cyanophyceae</taxon>
        <taxon>Synechococcales</taxon>
        <taxon>Prochlorococcaceae</taxon>
        <taxon>Prochlorococcus</taxon>
    </lineage>
</organism>
<sequence>MTSAQQINDQELAQFGWVESIATNSISDFKSPKESVVELRNDVKTSNLIDTFICHSIFYVIFCYSLCLYVFIDLGFGFFLKNKVNRWLKVQKIIEIPSLSVLFPNNTN</sequence>
<reference evidence="3" key="1">
    <citation type="journal article" date="2014" name="Sci. Data">
        <title>Genomes of diverse isolates of the marine cyanobacterium Prochlorococcus.</title>
        <authorList>
            <person name="Biller S."/>
            <person name="Berube P."/>
            <person name="Thompson J."/>
            <person name="Kelly L."/>
            <person name="Roggensack S."/>
            <person name="Awad L."/>
            <person name="Roache-Johnson K."/>
            <person name="Ding H."/>
            <person name="Giovannoni S.J."/>
            <person name="Moore L.R."/>
            <person name="Chisholm S.W."/>
        </authorList>
    </citation>
    <scope>NUCLEOTIDE SEQUENCE [LARGE SCALE GENOMIC DNA]</scope>
    <source>
        <strain evidence="3">PAC1</strain>
    </source>
</reference>
<evidence type="ECO:0000313" key="2">
    <source>
        <dbReference type="EMBL" id="KGG20180.1"/>
    </source>
</evidence>
<comment type="caution">
    <text evidence="2">The sequence shown here is derived from an EMBL/GenBank/DDBJ whole genome shotgun (WGS) entry which is preliminary data.</text>
</comment>
<dbReference type="Proteomes" id="UP000030392">
    <property type="component" value="Unassembled WGS sequence"/>
</dbReference>
<feature type="transmembrane region" description="Helical" evidence="1">
    <location>
        <begin position="57"/>
        <end position="80"/>
    </location>
</feature>
<protein>
    <submittedName>
        <fullName evidence="2">Uncharacterized protein</fullName>
    </submittedName>
</protein>
<dbReference type="EMBL" id="JNAX01000013">
    <property type="protein sequence ID" value="KGG20180.1"/>
    <property type="molecule type" value="Genomic_DNA"/>
</dbReference>
<dbReference type="RefSeq" id="WP_036906396.1">
    <property type="nucleotide sequence ID" value="NZ_CP138967.1"/>
</dbReference>
<keyword evidence="1" id="KW-0812">Transmembrane</keyword>
<accession>A0A0A2C5L5</accession>
<keyword evidence="1" id="KW-1133">Transmembrane helix</keyword>
<evidence type="ECO:0000256" key="1">
    <source>
        <dbReference type="SAM" id="Phobius"/>
    </source>
</evidence>
<gene>
    <name evidence="2" type="ORF">EV03_1381</name>
</gene>
<proteinExistence type="predicted"/>
<keyword evidence="1" id="KW-0472">Membrane</keyword>